<dbReference type="GO" id="GO:0006270">
    <property type="term" value="P:DNA replication initiation"/>
    <property type="evidence" value="ECO:0007669"/>
    <property type="project" value="TreeGrafter"/>
</dbReference>
<evidence type="ECO:0000256" key="1">
    <source>
        <dbReference type="ARBA" id="ARBA00022737"/>
    </source>
</evidence>
<feature type="compositionally biased region" description="Polar residues" evidence="2">
    <location>
        <begin position="539"/>
        <end position="553"/>
    </location>
</feature>
<name>A0AAE9W5L7_9SCHI</name>
<dbReference type="GO" id="GO:0033314">
    <property type="term" value="P:mitotic DNA replication checkpoint signaling"/>
    <property type="evidence" value="ECO:0007669"/>
    <property type="project" value="TreeGrafter"/>
</dbReference>
<reference evidence="4 5" key="1">
    <citation type="journal article" date="2023" name="G3 (Bethesda)">
        <title>A high-quality reference genome for the fission yeast Schizosaccharomyces osmophilus.</title>
        <authorList>
            <person name="Jia G.S."/>
            <person name="Zhang W.C."/>
            <person name="Liang Y."/>
            <person name="Liu X.H."/>
            <person name="Rhind N."/>
            <person name="Pidoux A."/>
            <person name="Brysch-Herzberg M."/>
            <person name="Du L.L."/>
        </authorList>
    </citation>
    <scope>NUCLEOTIDE SEQUENCE [LARGE SCALE GENOMIC DNA]</scope>
    <source>
        <strain evidence="4 5">CBS 15793</strain>
    </source>
</reference>
<protein>
    <submittedName>
        <fullName evidence="4">BRCT domain protein Rad4</fullName>
    </submittedName>
</protein>
<sequence>MSSRKPLKGFVICCTNIELNKRTEISTKAIKLGATYKSDLTKDVTHLIAGDFDTPKYKFAAKSRPDMKIVSHEWIPRLYDRWVEGEDLESDLLISKFTLPALFKCRVCLTNIEQPDRFQLENTICENGGTFCPDLTRDVTHLIAGNTAGRKYEYALRWKIKVVSVQWLWESISRGAVLEPEYFKMDMPPDRIGHGAYIKLAPEENNKNPKAHDEELLSDLTFINKKHNPDEGELEPVVMKRGKKRESSILWSELNTRDLENSFAAQNVSLLDEFTPEVFQAPEEKEVSTNIEINTEPRLFDKIHFLLYQFEEDKYNRLKKCLNREGGHISSTVEDTTNFVIVPHHLPIEEIPSFSVPTITEWWVERCLFYKKVLPVDEHVLSKPFYHTYFNQDFAGLSLHLSGFKGVDSSHLKKALILCGATVDNFLGVQRSVLLVNTNEPFSMKTRYKLQHATGWNVRVLGISWLWYIYQTGKFTENVSPWAIDKKENQKLKRFEHLRKIALPNDNSILKDDAPFTIFPNAQSTPAPDFIFEHYRNSAKQPQRSKTTFNDGDSSSKESPTKRFRSITEPTTDSNTRLMAVQSEEDTLSKPEQESVSYIDPDAQREKQKIYAQLTSNFNDSFPLINEFSSQDNTSILITKEKRNLRPR</sequence>
<dbReference type="Pfam" id="PF12738">
    <property type="entry name" value="PTCB-BRCT"/>
    <property type="match status" value="1"/>
</dbReference>
<proteinExistence type="predicted"/>
<dbReference type="SUPFAM" id="SSF52113">
    <property type="entry name" value="BRCT domain"/>
    <property type="match status" value="4"/>
</dbReference>
<dbReference type="KEGG" id="som:SOMG_01789"/>
<evidence type="ECO:0000313" key="5">
    <source>
        <dbReference type="Proteomes" id="UP001212411"/>
    </source>
</evidence>
<feature type="domain" description="BRCT" evidence="3">
    <location>
        <begin position="113"/>
        <end position="185"/>
    </location>
</feature>
<dbReference type="CDD" id="cd18433">
    <property type="entry name" value="BRCT_Rad4_rpt3"/>
    <property type="match status" value="1"/>
</dbReference>
<dbReference type="Pfam" id="PF00533">
    <property type="entry name" value="BRCT"/>
    <property type="match status" value="2"/>
</dbReference>
<dbReference type="PROSITE" id="PS50172">
    <property type="entry name" value="BRCT"/>
    <property type="match status" value="4"/>
</dbReference>
<dbReference type="Gene3D" id="3.40.50.10190">
    <property type="entry name" value="BRCT domain"/>
    <property type="match status" value="4"/>
</dbReference>
<evidence type="ECO:0000256" key="2">
    <source>
        <dbReference type="SAM" id="MobiDB-lite"/>
    </source>
</evidence>
<dbReference type="AlphaFoldDB" id="A0AAE9W5L7"/>
<dbReference type="GeneID" id="80875271"/>
<dbReference type="CDD" id="cd17740">
    <property type="entry name" value="BRCT_Rad4_rpt1"/>
    <property type="match status" value="1"/>
</dbReference>
<feature type="domain" description="BRCT" evidence="3">
    <location>
        <begin position="295"/>
        <end position="381"/>
    </location>
</feature>
<dbReference type="InterPro" id="IPR036420">
    <property type="entry name" value="BRCT_dom_sf"/>
</dbReference>
<dbReference type="GO" id="GO:0007095">
    <property type="term" value="P:mitotic G2 DNA damage checkpoint signaling"/>
    <property type="evidence" value="ECO:0007669"/>
    <property type="project" value="TreeGrafter"/>
</dbReference>
<dbReference type="EMBL" id="CP115611">
    <property type="protein sequence ID" value="WBW70620.1"/>
    <property type="molecule type" value="Genomic_DNA"/>
</dbReference>
<feature type="domain" description="BRCT" evidence="3">
    <location>
        <begin position="2"/>
        <end position="75"/>
    </location>
</feature>
<dbReference type="Proteomes" id="UP001212411">
    <property type="component" value="Chromosome 1"/>
</dbReference>
<evidence type="ECO:0000259" key="3">
    <source>
        <dbReference type="PROSITE" id="PS50172"/>
    </source>
</evidence>
<dbReference type="PANTHER" id="PTHR13561:SF20">
    <property type="entry name" value="DNA TOPOISOMERASE 2-BINDING PROTEIN 1"/>
    <property type="match status" value="1"/>
</dbReference>
<keyword evidence="5" id="KW-1185">Reference proteome</keyword>
<dbReference type="InterPro" id="IPR001357">
    <property type="entry name" value="BRCT_dom"/>
</dbReference>
<dbReference type="RefSeq" id="XP_056034863.1">
    <property type="nucleotide sequence ID" value="XM_056180582.1"/>
</dbReference>
<keyword evidence="1" id="KW-0677">Repeat</keyword>
<organism evidence="4 5">
    <name type="scientific">Schizosaccharomyces osmophilus</name>
    <dbReference type="NCBI Taxonomy" id="2545709"/>
    <lineage>
        <taxon>Eukaryota</taxon>
        <taxon>Fungi</taxon>
        <taxon>Dikarya</taxon>
        <taxon>Ascomycota</taxon>
        <taxon>Taphrinomycotina</taxon>
        <taxon>Schizosaccharomycetes</taxon>
        <taxon>Schizosaccharomycetales</taxon>
        <taxon>Schizosaccharomycetaceae</taxon>
        <taxon>Schizosaccharomyces</taxon>
    </lineage>
</organism>
<dbReference type="PANTHER" id="PTHR13561">
    <property type="entry name" value="DNA REPLICATION REGULATOR DPB11-RELATED"/>
    <property type="match status" value="1"/>
</dbReference>
<feature type="domain" description="BRCT" evidence="3">
    <location>
        <begin position="394"/>
        <end position="466"/>
    </location>
</feature>
<feature type="region of interest" description="Disordered" evidence="2">
    <location>
        <begin position="539"/>
        <end position="574"/>
    </location>
</feature>
<evidence type="ECO:0000313" key="4">
    <source>
        <dbReference type="EMBL" id="WBW70620.1"/>
    </source>
</evidence>
<gene>
    <name evidence="4" type="primary">rad4</name>
    <name evidence="4" type="ORF">SOMG_01789</name>
</gene>
<accession>A0AAE9W5L7</accession>
<dbReference type="SMART" id="SM00292">
    <property type="entry name" value="BRCT"/>
    <property type="match status" value="4"/>
</dbReference>